<dbReference type="PROSITE" id="PS50003">
    <property type="entry name" value="PH_DOMAIN"/>
    <property type="match status" value="2"/>
</dbReference>
<keyword evidence="2" id="KW-0963">Cytoplasm</keyword>
<feature type="domain" description="PH" evidence="10">
    <location>
        <begin position="382"/>
        <end position="473"/>
    </location>
</feature>
<gene>
    <name evidence="13" type="ORF">GE061_000712</name>
</gene>
<evidence type="ECO:0000313" key="14">
    <source>
        <dbReference type="Proteomes" id="UP000466442"/>
    </source>
</evidence>
<keyword evidence="7" id="KW-0206">Cytoskeleton</keyword>
<evidence type="ECO:0000259" key="12">
    <source>
        <dbReference type="PROSITE" id="PS50178"/>
    </source>
</evidence>
<protein>
    <recommendedName>
        <fullName evidence="15">FYVE, RhoGEF and PH domain-containing protein 4</fullName>
    </recommendedName>
</protein>
<keyword evidence="4" id="KW-0479">Metal-binding</keyword>
<dbReference type="PANTHER" id="PTHR12673:SF267">
    <property type="entry name" value="PROTEIN CBG10230"/>
    <property type="match status" value="1"/>
</dbReference>
<evidence type="ECO:0000256" key="3">
    <source>
        <dbReference type="ARBA" id="ARBA00022658"/>
    </source>
</evidence>
<dbReference type="InterPro" id="IPR035899">
    <property type="entry name" value="DBL_dom_sf"/>
</dbReference>
<keyword evidence="14" id="KW-1185">Reference proteome</keyword>
<dbReference type="Proteomes" id="UP000466442">
    <property type="component" value="Linkage Group LG1"/>
</dbReference>
<evidence type="ECO:0000256" key="8">
    <source>
        <dbReference type="PROSITE-ProRule" id="PRU00091"/>
    </source>
</evidence>
<evidence type="ECO:0000256" key="7">
    <source>
        <dbReference type="ARBA" id="ARBA00023212"/>
    </source>
</evidence>
<feature type="domain" description="DH" evidence="11">
    <location>
        <begin position="171"/>
        <end position="354"/>
    </location>
</feature>
<dbReference type="AlphaFoldDB" id="A0A8S9Y702"/>
<accession>A0A8S9Y702</accession>
<dbReference type="GO" id="GO:0005085">
    <property type="term" value="F:guanyl-nucleotide exchange factor activity"/>
    <property type="evidence" value="ECO:0007669"/>
    <property type="project" value="UniProtKB-KW"/>
</dbReference>
<dbReference type="SMART" id="SM00064">
    <property type="entry name" value="FYVE"/>
    <property type="match status" value="1"/>
</dbReference>
<dbReference type="GO" id="GO:0005737">
    <property type="term" value="C:cytoplasm"/>
    <property type="evidence" value="ECO:0007669"/>
    <property type="project" value="TreeGrafter"/>
</dbReference>
<dbReference type="InterPro" id="IPR000306">
    <property type="entry name" value="Znf_FYVE"/>
</dbReference>
<evidence type="ECO:0000256" key="4">
    <source>
        <dbReference type="ARBA" id="ARBA00022723"/>
    </source>
</evidence>
<evidence type="ECO:0000259" key="10">
    <source>
        <dbReference type="PROSITE" id="PS50003"/>
    </source>
</evidence>
<dbReference type="SMART" id="SM00325">
    <property type="entry name" value="RhoGEF"/>
    <property type="match status" value="1"/>
</dbReference>
<dbReference type="InterPro" id="IPR051092">
    <property type="entry name" value="FYVE_RhoGEF_PH"/>
</dbReference>
<dbReference type="GO" id="GO:0005856">
    <property type="term" value="C:cytoskeleton"/>
    <property type="evidence" value="ECO:0007669"/>
    <property type="project" value="UniProtKB-SubCell"/>
</dbReference>
<dbReference type="Gene3D" id="2.30.29.30">
    <property type="entry name" value="Pleckstrin-homology domain (PH domain)/Phosphotyrosine-binding domain (PTB)"/>
    <property type="match status" value="2"/>
</dbReference>
<keyword evidence="3" id="KW-0344">Guanine-nucleotide releasing factor</keyword>
<reference evidence="13" key="1">
    <citation type="journal article" date="2021" name="Mol. Ecol. Resour.">
        <title>Apolygus lucorum genome provides insights into omnivorousness and mesophyll feeding.</title>
        <authorList>
            <person name="Liu Y."/>
            <person name="Liu H."/>
            <person name="Wang H."/>
            <person name="Huang T."/>
            <person name="Liu B."/>
            <person name="Yang B."/>
            <person name="Yin L."/>
            <person name="Li B."/>
            <person name="Zhang Y."/>
            <person name="Zhang S."/>
            <person name="Jiang F."/>
            <person name="Zhang X."/>
            <person name="Ren Y."/>
            <person name="Wang B."/>
            <person name="Wang S."/>
            <person name="Lu Y."/>
            <person name="Wu K."/>
            <person name="Fan W."/>
            <person name="Wang G."/>
        </authorList>
    </citation>
    <scope>NUCLEOTIDE SEQUENCE</scope>
    <source>
        <strain evidence="13">12Hb</strain>
    </source>
</reference>
<comment type="caution">
    <text evidence="13">The sequence shown here is derived from an EMBL/GenBank/DDBJ whole genome shotgun (WGS) entry which is preliminary data.</text>
</comment>
<dbReference type="InterPro" id="IPR013083">
    <property type="entry name" value="Znf_RING/FYVE/PHD"/>
</dbReference>
<sequence>MDKDISPNARVSGSKPPILPKPKVIPEKPQFVKKYVGSAQSPDKYSNGECDCREDKVTVQPLEDICSSDHSSENTLETLEDSSSTVKNAINVIKAINWDETTFQGNHFCKRKPADDIDIDQGGIATPESENGNLSDSEQSLVSFENSLVICDSSFGPYVGAPPDDNLKGNKALLIAKEFVSTEQAYVKDLQLLVVDLKKHLEEKDYTFCAEYDKVVSTLPQLLEFHKSLLSELEERVSHFTDRPRIADVIKKTFPFLKLYSSYMKDFQAQQNALEDCCNKNPRFSQALSSFENTELCRKLTVKAFMLKPVQRIPQYMLILERYMSHLKSEDLEWEDAKAALSIVQDVLIHANSTIKQSDNLSKLLKLQSRLGNYEIIKPGRSFIKEGELQKLSRKEIQLRYCILLSDCLLYTLYSPSSSYLRIKYELPLTGMKVSANDYTEFDVRTSARSFTLKARDRKECAEWVATLQNAIKANIERQLTFHNLPTLKVSTSNDAFQSGKEAPVWVQDKKATMCQSCASNFTVKFRRHHCRCCGRVVCGECSNNRAPLQYQKFEPKRVCDKCYDYLKNEFEDPSSKMIDRVREELGLSESESTSTFEALKSLFKQFDGPKRIHRIVPQPATGGQMRGHIDIKVGKGWKKKVWLVLVDRVLYYYKAEQDVKEYKTLCVFGYKVDQPGESVDEVDRRVLFQLTHESPITASSQKQSIQSPLIFAAPSEEIAQRWITALNEANILE</sequence>
<feature type="domain" description="FYVE-type" evidence="12">
    <location>
        <begin position="509"/>
        <end position="568"/>
    </location>
</feature>
<dbReference type="Gene3D" id="3.30.40.10">
    <property type="entry name" value="Zinc/RING finger domain, C3HC4 (zinc finger)"/>
    <property type="match status" value="1"/>
</dbReference>
<dbReference type="Gene3D" id="1.20.900.10">
    <property type="entry name" value="Dbl homology (DH) domain"/>
    <property type="match status" value="1"/>
</dbReference>
<evidence type="ECO:0000256" key="9">
    <source>
        <dbReference type="SAM" id="MobiDB-lite"/>
    </source>
</evidence>
<dbReference type="SUPFAM" id="SSF48065">
    <property type="entry name" value="DBL homology domain (DH-domain)"/>
    <property type="match status" value="1"/>
</dbReference>
<name>A0A8S9Y702_APOLU</name>
<dbReference type="InterPro" id="IPR000219">
    <property type="entry name" value="DH_dom"/>
</dbReference>
<organism evidence="13 14">
    <name type="scientific">Apolygus lucorum</name>
    <name type="common">Small green plant bug</name>
    <name type="synonym">Lygocoris lucorum</name>
    <dbReference type="NCBI Taxonomy" id="248454"/>
    <lineage>
        <taxon>Eukaryota</taxon>
        <taxon>Metazoa</taxon>
        <taxon>Ecdysozoa</taxon>
        <taxon>Arthropoda</taxon>
        <taxon>Hexapoda</taxon>
        <taxon>Insecta</taxon>
        <taxon>Pterygota</taxon>
        <taxon>Neoptera</taxon>
        <taxon>Paraneoptera</taxon>
        <taxon>Hemiptera</taxon>
        <taxon>Heteroptera</taxon>
        <taxon>Panheteroptera</taxon>
        <taxon>Cimicomorpha</taxon>
        <taxon>Miridae</taxon>
        <taxon>Mirini</taxon>
        <taxon>Apolygus</taxon>
    </lineage>
</organism>
<dbReference type="InterPro" id="IPR001849">
    <property type="entry name" value="PH_domain"/>
</dbReference>
<dbReference type="Pfam" id="PF00621">
    <property type="entry name" value="RhoGEF"/>
    <property type="match status" value="1"/>
</dbReference>
<dbReference type="InterPro" id="IPR011011">
    <property type="entry name" value="Znf_FYVE_PHD"/>
</dbReference>
<evidence type="ECO:0008006" key="15">
    <source>
        <dbReference type="Google" id="ProtNLM"/>
    </source>
</evidence>
<evidence type="ECO:0000256" key="5">
    <source>
        <dbReference type="ARBA" id="ARBA00022771"/>
    </source>
</evidence>
<dbReference type="PROSITE" id="PS50178">
    <property type="entry name" value="ZF_FYVE"/>
    <property type="match status" value="1"/>
</dbReference>
<dbReference type="SUPFAM" id="SSF57903">
    <property type="entry name" value="FYVE/PHD zinc finger"/>
    <property type="match status" value="1"/>
</dbReference>
<proteinExistence type="predicted"/>
<evidence type="ECO:0000259" key="11">
    <source>
        <dbReference type="PROSITE" id="PS50010"/>
    </source>
</evidence>
<dbReference type="OrthoDB" id="245697at2759"/>
<dbReference type="CDD" id="cd00160">
    <property type="entry name" value="RhoGEF"/>
    <property type="match status" value="1"/>
</dbReference>
<evidence type="ECO:0000256" key="2">
    <source>
        <dbReference type="ARBA" id="ARBA00022490"/>
    </source>
</evidence>
<comment type="subcellular location">
    <subcellularLocation>
        <location evidence="1">Cytoplasm</location>
        <location evidence="1">Cytoskeleton</location>
    </subcellularLocation>
</comment>
<dbReference type="InterPro" id="IPR011993">
    <property type="entry name" value="PH-like_dom_sf"/>
</dbReference>
<keyword evidence="5 8" id="KW-0863">Zinc-finger</keyword>
<feature type="region of interest" description="Disordered" evidence="9">
    <location>
        <begin position="1"/>
        <end position="24"/>
    </location>
</feature>
<evidence type="ECO:0000256" key="6">
    <source>
        <dbReference type="ARBA" id="ARBA00022833"/>
    </source>
</evidence>
<evidence type="ECO:0000256" key="1">
    <source>
        <dbReference type="ARBA" id="ARBA00004245"/>
    </source>
</evidence>
<dbReference type="PROSITE" id="PS50010">
    <property type="entry name" value="DH_2"/>
    <property type="match status" value="1"/>
</dbReference>
<dbReference type="GO" id="GO:0008270">
    <property type="term" value="F:zinc ion binding"/>
    <property type="evidence" value="ECO:0007669"/>
    <property type="project" value="UniProtKB-KW"/>
</dbReference>
<dbReference type="PANTHER" id="PTHR12673">
    <property type="entry name" value="FACIOGENITAL DYSPLASIA PROTEIN"/>
    <property type="match status" value="1"/>
</dbReference>
<dbReference type="SMART" id="SM00233">
    <property type="entry name" value="PH"/>
    <property type="match status" value="2"/>
</dbReference>
<keyword evidence="6" id="KW-0862">Zinc</keyword>
<dbReference type="InterPro" id="IPR017455">
    <property type="entry name" value="Znf_FYVE-rel"/>
</dbReference>
<evidence type="ECO:0000313" key="13">
    <source>
        <dbReference type="EMBL" id="KAF6216371.1"/>
    </source>
</evidence>
<dbReference type="Pfam" id="PF01363">
    <property type="entry name" value="FYVE"/>
    <property type="match status" value="1"/>
</dbReference>
<feature type="domain" description="PH" evidence="10">
    <location>
        <begin position="623"/>
        <end position="732"/>
    </location>
</feature>
<dbReference type="SUPFAM" id="SSF50729">
    <property type="entry name" value="PH domain-like"/>
    <property type="match status" value="2"/>
</dbReference>
<dbReference type="EMBL" id="WIXP02000001">
    <property type="protein sequence ID" value="KAF6216371.1"/>
    <property type="molecule type" value="Genomic_DNA"/>
</dbReference>
<dbReference type="Pfam" id="PF00169">
    <property type="entry name" value="PH"/>
    <property type="match status" value="2"/>
</dbReference>